<reference evidence="1 2" key="1">
    <citation type="journal article" date="2019" name="Commun. Biol.">
        <title>The bagworm genome reveals a unique fibroin gene that provides high tensile strength.</title>
        <authorList>
            <person name="Kono N."/>
            <person name="Nakamura H."/>
            <person name="Ohtoshi R."/>
            <person name="Tomita M."/>
            <person name="Numata K."/>
            <person name="Arakawa K."/>
        </authorList>
    </citation>
    <scope>NUCLEOTIDE SEQUENCE [LARGE SCALE GENOMIC DNA]</scope>
</reference>
<sequence>MDLLTGEMHILIEYRFELTPSAIEFRSANGGYSPLHHSIRIFSSPLPSQSANSPLHQISCSYLKSRQCTGDSFGVTSVHGRR</sequence>
<protein>
    <submittedName>
        <fullName evidence="1">Uncharacterized protein</fullName>
    </submittedName>
</protein>
<organism evidence="1 2">
    <name type="scientific">Eumeta variegata</name>
    <name type="common">Bagworm moth</name>
    <name type="synonym">Eumeta japonica</name>
    <dbReference type="NCBI Taxonomy" id="151549"/>
    <lineage>
        <taxon>Eukaryota</taxon>
        <taxon>Metazoa</taxon>
        <taxon>Ecdysozoa</taxon>
        <taxon>Arthropoda</taxon>
        <taxon>Hexapoda</taxon>
        <taxon>Insecta</taxon>
        <taxon>Pterygota</taxon>
        <taxon>Neoptera</taxon>
        <taxon>Endopterygota</taxon>
        <taxon>Lepidoptera</taxon>
        <taxon>Glossata</taxon>
        <taxon>Ditrysia</taxon>
        <taxon>Tineoidea</taxon>
        <taxon>Psychidae</taxon>
        <taxon>Oiketicinae</taxon>
        <taxon>Eumeta</taxon>
    </lineage>
</organism>
<gene>
    <name evidence="1" type="ORF">EVAR_64743_1</name>
</gene>
<evidence type="ECO:0000313" key="1">
    <source>
        <dbReference type="EMBL" id="GBP83234.1"/>
    </source>
</evidence>
<evidence type="ECO:0000313" key="2">
    <source>
        <dbReference type="Proteomes" id="UP000299102"/>
    </source>
</evidence>
<dbReference type="Proteomes" id="UP000299102">
    <property type="component" value="Unassembled WGS sequence"/>
</dbReference>
<dbReference type="AlphaFoldDB" id="A0A4C1Z7Z9"/>
<keyword evidence="2" id="KW-1185">Reference proteome</keyword>
<comment type="caution">
    <text evidence="1">The sequence shown here is derived from an EMBL/GenBank/DDBJ whole genome shotgun (WGS) entry which is preliminary data.</text>
</comment>
<proteinExistence type="predicted"/>
<dbReference type="EMBL" id="BGZK01001610">
    <property type="protein sequence ID" value="GBP83234.1"/>
    <property type="molecule type" value="Genomic_DNA"/>
</dbReference>
<name>A0A4C1Z7Z9_EUMVA</name>
<accession>A0A4C1Z7Z9</accession>